<feature type="region of interest" description="Disordered" evidence="1">
    <location>
        <begin position="1"/>
        <end position="28"/>
    </location>
</feature>
<dbReference type="WBParaSite" id="jg12112">
    <property type="protein sequence ID" value="jg12112"/>
    <property type="gene ID" value="jg12112"/>
</dbReference>
<reference evidence="3" key="1">
    <citation type="submission" date="2022-11" db="UniProtKB">
        <authorList>
            <consortium name="WormBaseParasite"/>
        </authorList>
    </citation>
    <scope>IDENTIFICATION</scope>
</reference>
<name>A0A915CSB9_9BILA</name>
<accession>A0A915CSB9</accession>
<organism evidence="2 3">
    <name type="scientific">Ditylenchus dipsaci</name>
    <dbReference type="NCBI Taxonomy" id="166011"/>
    <lineage>
        <taxon>Eukaryota</taxon>
        <taxon>Metazoa</taxon>
        <taxon>Ecdysozoa</taxon>
        <taxon>Nematoda</taxon>
        <taxon>Chromadorea</taxon>
        <taxon>Rhabditida</taxon>
        <taxon>Tylenchina</taxon>
        <taxon>Tylenchomorpha</taxon>
        <taxon>Sphaerularioidea</taxon>
        <taxon>Anguinidae</taxon>
        <taxon>Anguininae</taxon>
        <taxon>Ditylenchus</taxon>
    </lineage>
</organism>
<protein>
    <submittedName>
        <fullName evidence="3">Uncharacterized protein</fullName>
    </submittedName>
</protein>
<dbReference type="AlphaFoldDB" id="A0A915CSB9"/>
<evidence type="ECO:0000313" key="2">
    <source>
        <dbReference type="Proteomes" id="UP000887574"/>
    </source>
</evidence>
<keyword evidence="2" id="KW-1185">Reference proteome</keyword>
<dbReference type="Proteomes" id="UP000887574">
    <property type="component" value="Unplaced"/>
</dbReference>
<feature type="compositionally biased region" description="Polar residues" evidence="1">
    <location>
        <begin position="14"/>
        <end position="28"/>
    </location>
</feature>
<evidence type="ECO:0000313" key="3">
    <source>
        <dbReference type="WBParaSite" id="jg12112"/>
    </source>
</evidence>
<proteinExistence type="predicted"/>
<evidence type="ECO:0000256" key="1">
    <source>
        <dbReference type="SAM" id="MobiDB-lite"/>
    </source>
</evidence>
<sequence>MLAEEETMKEEDAVSSSATSGADTPRSSMANEFQQLSPQNLVISKHLPLPSALPVWLFEEAVKTPVEDSVINTSEELYEQPETLAEEQHPFLVCMGHSSSFQGDKTATPVELIQPVGLQHVPVKMHAKSGVRTQMAVDSPLVVAFDTDLDGQKLFANEVLDEKDTDQQVGVMEHMQITRKLVDSTWQSEKLKAGSSINTFGAYSNEEDVEIAL</sequence>